<dbReference type="EMBL" id="BOPO01000082">
    <property type="protein sequence ID" value="GIL28958.1"/>
    <property type="molecule type" value="Genomic_DNA"/>
</dbReference>
<name>A0A8J4EMM9_9ACTN</name>
<dbReference type="Proteomes" id="UP000614996">
    <property type="component" value="Unassembled WGS sequence"/>
</dbReference>
<gene>
    <name evidence="2" type="ORF">NUM_42120</name>
</gene>
<organism evidence="2 3">
    <name type="scientific">Actinocatenispora comari</name>
    <dbReference type="NCBI Taxonomy" id="2807577"/>
    <lineage>
        <taxon>Bacteria</taxon>
        <taxon>Bacillati</taxon>
        <taxon>Actinomycetota</taxon>
        <taxon>Actinomycetes</taxon>
        <taxon>Micromonosporales</taxon>
        <taxon>Micromonosporaceae</taxon>
        <taxon>Actinocatenispora</taxon>
    </lineage>
</organism>
<feature type="compositionally biased region" description="Low complexity" evidence="1">
    <location>
        <begin position="98"/>
        <end position="109"/>
    </location>
</feature>
<dbReference type="AlphaFoldDB" id="A0A8J4EMM9"/>
<protein>
    <submittedName>
        <fullName evidence="2">Uncharacterized protein</fullName>
    </submittedName>
</protein>
<reference evidence="3" key="1">
    <citation type="journal article" date="2021" name="Int. J. Syst. Evol. Microbiol.">
        <title>Actinocatenispora comari sp. nov., an endophytic actinomycete isolated from aerial parts of Comarum salesowianum.</title>
        <authorList>
            <person name="Oyunbileg N."/>
            <person name="Iizaka Y."/>
            <person name="Hamada M."/>
            <person name="Davaapurev B.O."/>
            <person name="Fukumoto A."/>
            <person name="Tsetseg B."/>
            <person name="Kato F."/>
            <person name="Tamura T."/>
            <person name="Batkhuu J."/>
            <person name="Anzai Y."/>
        </authorList>
    </citation>
    <scope>NUCLEOTIDE SEQUENCE [LARGE SCALE GENOMIC DNA]</scope>
    <source>
        <strain evidence="3">NUM-2625</strain>
    </source>
</reference>
<accession>A0A8J4EMM9</accession>
<keyword evidence="3" id="KW-1185">Reference proteome</keyword>
<evidence type="ECO:0000313" key="3">
    <source>
        <dbReference type="Proteomes" id="UP000614996"/>
    </source>
</evidence>
<evidence type="ECO:0000313" key="2">
    <source>
        <dbReference type="EMBL" id="GIL28958.1"/>
    </source>
</evidence>
<evidence type="ECO:0000256" key="1">
    <source>
        <dbReference type="SAM" id="MobiDB-lite"/>
    </source>
</evidence>
<comment type="caution">
    <text evidence="2">The sequence shown here is derived from an EMBL/GenBank/DDBJ whole genome shotgun (WGS) entry which is preliminary data.</text>
</comment>
<feature type="region of interest" description="Disordered" evidence="1">
    <location>
        <begin position="89"/>
        <end position="112"/>
    </location>
</feature>
<sequence length="149" mass="15220">MPNVFTLGIVRHAGVCTEMDLRDAHRLRVDRIGRVMYLRTEPIDPVTAYCHGTGTGRFPTSGRHSVYLNGSTAGGSGCLGSVSPQEGPVGSSALAHQAGAGRTRAGTAAQSRTEHSGIGSILYGCAGNPVASRSCWTVSHAAATAAGVG</sequence>
<proteinExistence type="predicted"/>